<keyword evidence="2" id="KW-1185">Reference proteome</keyword>
<reference evidence="1 2" key="1">
    <citation type="submission" date="2016-07" db="EMBL/GenBank/DDBJ databases">
        <title>Pervasive Adenine N6-methylation of Active Genes in Fungi.</title>
        <authorList>
            <consortium name="DOE Joint Genome Institute"/>
            <person name="Mondo S.J."/>
            <person name="Dannebaum R.O."/>
            <person name="Kuo R.C."/>
            <person name="Labutti K."/>
            <person name="Haridas S."/>
            <person name="Kuo A."/>
            <person name="Salamov A."/>
            <person name="Ahrendt S.R."/>
            <person name="Lipzen A."/>
            <person name="Sullivan W."/>
            <person name="Andreopoulos W.B."/>
            <person name="Clum A."/>
            <person name="Lindquist E."/>
            <person name="Daum C."/>
            <person name="Ramamoorthy G.K."/>
            <person name="Gryganskyi A."/>
            <person name="Culley D."/>
            <person name="Magnuson J.K."/>
            <person name="James T.Y."/>
            <person name="O'Malley M.A."/>
            <person name="Stajich J.E."/>
            <person name="Spatafora J.W."/>
            <person name="Visel A."/>
            <person name="Grigoriev I.V."/>
        </authorList>
    </citation>
    <scope>NUCLEOTIDE SEQUENCE [LARGE SCALE GENOMIC DNA]</scope>
    <source>
        <strain evidence="1 2">JEL800</strain>
    </source>
</reference>
<proteinExistence type="predicted"/>
<protein>
    <submittedName>
        <fullName evidence="1">Uncharacterized protein</fullName>
    </submittedName>
</protein>
<dbReference type="STRING" id="329046.A0A1Y2BQR0"/>
<organism evidence="1 2">
    <name type="scientific">Rhizoclosmatium globosum</name>
    <dbReference type="NCBI Taxonomy" id="329046"/>
    <lineage>
        <taxon>Eukaryota</taxon>
        <taxon>Fungi</taxon>
        <taxon>Fungi incertae sedis</taxon>
        <taxon>Chytridiomycota</taxon>
        <taxon>Chytridiomycota incertae sedis</taxon>
        <taxon>Chytridiomycetes</taxon>
        <taxon>Chytridiales</taxon>
        <taxon>Chytriomycetaceae</taxon>
        <taxon>Rhizoclosmatium</taxon>
    </lineage>
</organism>
<dbReference type="Proteomes" id="UP000193642">
    <property type="component" value="Unassembled WGS sequence"/>
</dbReference>
<evidence type="ECO:0000313" key="2">
    <source>
        <dbReference type="Proteomes" id="UP000193642"/>
    </source>
</evidence>
<dbReference type="EMBL" id="MCGO01000052">
    <property type="protein sequence ID" value="ORY37089.1"/>
    <property type="molecule type" value="Genomic_DNA"/>
</dbReference>
<sequence length="482" mass="53960">MEKRSMSSVLADSRNSLAGARAGARLGSTNTLNMGQVLHCNLGFRIEQLKNLDVEPNTQIKVRIKIGDQVNPWVSGVAEIGFEKRNYGWPDDIAEIIFNDLPIISGTFATVELVGSVGDEPDRVITLKPVTMDLFQNLEDKSIVVNEGLFTPTAQIINTEAPCEFSIRIFSDARVPAPFLFDSKRLDKPLPAGAWYKVDRDPSMQCTNVLEGGGLSSFKFSIDGARFLPENCTICRIQCQLMHRDQSLFDATQEPIDLIPDLDSPTYFPTYTNSVTIKLPSLASAIDATLTIVMKIFTIDRHTRQLLTVGIALFNVFLADVEDSIDGSRVQPSSPTTRPIFLNEGYHQIPVYMWTTRMGFKDAGVHVNAVKSQRVPCCSILMRLSGRDDLPPKLYQDRVYNSMQCIPLPYEMGLFYFLMKERGLQPPIRTALQQLKEQVRAANDDALIGWMGRRVSKEKGIIPSMELSCILKYHEGRSRSLL</sequence>
<gene>
    <name evidence="1" type="ORF">BCR33DRAFT_469919</name>
</gene>
<dbReference type="OrthoDB" id="2149318at2759"/>
<accession>A0A1Y2BQR0</accession>
<evidence type="ECO:0000313" key="1">
    <source>
        <dbReference type="EMBL" id="ORY37089.1"/>
    </source>
</evidence>
<dbReference type="AlphaFoldDB" id="A0A1Y2BQR0"/>
<name>A0A1Y2BQR0_9FUNG</name>
<comment type="caution">
    <text evidence="1">The sequence shown here is derived from an EMBL/GenBank/DDBJ whole genome shotgun (WGS) entry which is preliminary data.</text>
</comment>